<dbReference type="Proteomes" id="UP000663862">
    <property type="component" value="Unassembled WGS sequence"/>
</dbReference>
<comment type="caution">
    <text evidence="4">The sequence shown here is derived from an EMBL/GenBank/DDBJ whole genome shotgun (WGS) entry which is preliminary data.</text>
</comment>
<dbReference type="EMBL" id="CAJNYU010000006">
    <property type="protein sequence ID" value="CAF3309722.1"/>
    <property type="molecule type" value="Genomic_DNA"/>
</dbReference>
<reference evidence="4" key="1">
    <citation type="submission" date="2021-02" db="EMBL/GenBank/DDBJ databases">
        <authorList>
            <person name="Nowell W R."/>
        </authorList>
    </citation>
    <scope>NUCLEOTIDE SEQUENCE</scope>
</reference>
<dbReference type="EMBL" id="CAJOBQ010000343">
    <property type="protein sequence ID" value="CAF4332988.1"/>
    <property type="molecule type" value="Genomic_DNA"/>
</dbReference>
<dbReference type="AlphaFoldDB" id="A0A820JU06"/>
<gene>
    <name evidence="2" type="ORF">FME351_LOCUS281</name>
    <name evidence="3" type="ORF">KIK155_LOCUS26481</name>
    <name evidence="4" type="ORF">TSG867_LOCUS8343</name>
</gene>
<accession>A0A820JU06</accession>
<dbReference type="Proteomes" id="UP000663865">
    <property type="component" value="Unassembled WGS sequence"/>
</dbReference>
<evidence type="ECO:0000256" key="1">
    <source>
        <dbReference type="SAM" id="SignalP"/>
    </source>
</evidence>
<sequence>MYSFIVQSLILLLTISATFQADNTVLCFQAAAILKCPSKSCSAIGYVRNEVSYPSDCFVIGKDPGFNSKYYRINLLDGGYGYSVATWIPQDEHLLATILHPQLKHFDKNLTDKTRAMQLLQNEIEKHANRNKLCSFSSTSNSSSCTPIILSLPACSSEQTTTETKKRISHLYVSMILDHQYPPSMNLLHECLRL</sequence>
<feature type="signal peptide" evidence="1">
    <location>
        <begin position="1"/>
        <end position="20"/>
    </location>
</feature>
<proteinExistence type="predicted"/>
<organism evidence="4 5">
    <name type="scientific">Rotaria socialis</name>
    <dbReference type="NCBI Taxonomy" id="392032"/>
    <lineage>
        <taxon>Eukaryota</taxon>
        <taxon>Metazoa</taxon>
        <taxon>Spiralia</taxon>
        <taxon>Gnathifera</taxon>
        <taxon>Rotifera</taxon>
        <taxon>Eurotatoria</taxon>
        <taxon>Bdelloidea</taxon>
        <taxon>Philodinida</taxon>
        <taxon>Philodinidae</taxon>
        <taxon>Rotaria</taxon>
    </lineage>
</organism>
<evidence type="ECO:0000313" key="2">
    <source>
        <dbReference type="EMBL" id="CAF3309722.1"/>
    </source>
</evidence>
<feature type="chain" id="PRO_5036236967" evidence="1">
    <location>
        <begin position="21"/>
        <end position="194"/>
    </location>
</feature>
<name>A0A820JU06_9BILA</name>
<protein>
    <submittedName>
        <fullName evidence="4">Uncharacterized protein</fullName>
    </submittedName>
</protein>
<evidence type="ECO:0000313" key="3">
    <source>
        <dbReference type="EMBL" id="CAF3698398.1"/>
    </source>
</evidence>
<keyword evidence="1" id="KW-0732">Signal</keyword>
<evidence type="ECO:0000313" key="4">
    <source>
        <dbReference type="EMBL" id="CAF4332988.1"/>
    </source>
</evidence>
<evidence type="ECO:0000313" key="5">
    <source>
        <dbReference type="Proteomes" id="UP000663862"/>
    </source>
</evidence>
<dbReference type="Proteomes" id="UP000663869">
    <property type="component" value="Unassembled WGS sequence"/>
</dbReference>
<dbReference type="EMBL" id="CAJNYV010004819">
    <property type="protein sequence ID" value="CAF3698398.1"/>
    <property type="molecule type" value="Genomic_DNA"/>
</dbReference>